<sequence>MNRRTLIAASVLLSMPLAAMAEVVNNGVSHAVPADKFDMRNWKITIPSDINEDGRIDEIEGVAMMSYSHENFFFLNEDGHLVFEVHNKAITTKNSKNARSELRQMPRGANFDNILTDGKLNQWALSSHPQADEYSAVGGTLEATLKVDHVSINAKHPEKYPAHSVVVGQIHAKKHNELIKAKTGYGHGNEPLKIFYKKFPGHEYGSVFWNYERNLAKKDPNRADIAYPVWGNTWENQQEPGKAGIKLGEEFSYRVEVKETMMYLTFETARHDTVRYEIDLSKGIDEKDFPTGYAEDDFYFKAGAYGQCSVNDSHPIWGPGCAGTGDFATDKKNGDYNSVTFSALKLNGK</sequence>
<keyword evidence="3" id="KW-0456">Lyase</keyword>
<dbReference type="EMBL" id="JFFR01000009">
    <property type="protein sequence ID" value="KDN29376.1"/>
    <property type="molecule type" value="Genomic_DNA"/>
</dbReference>
<dbReference type="InterPro" id="IPR013320">
    <property type="entry name" value="ConA-like_dom_sf"/>
</dbReference>
<comment type="caution">
    <text evidence="3">The sequence shown here is derived from an EMBL/GenBank/DDBJ whole genome shotgun (WGS) entry which is preliminary data.</text>
</comment>
<dbReference type="OrthoDB" id="1113844at2"/>
<dbReference type="InterPro" id="IPR014895">
    <property type="entry name" value="Alginate_lyase_2"/>
</dbReference>
<evidence type="ECO:0000259" key="2">
    <source>
        <dbReference type="Pfam" id="PF08787"/>
    </source>
</evidence>
<dbReference type="AlphaFoldDB" id="A0A066UPK4"/>
<gene>
    <name evidence="3" type="ORF">VFDL14_14440</name>
</gene>
<evidence type="ECO:0000313" key="4">
    <source>
        <dbReference type="Proteomes" id="UP000027219"/>
    </source>
</evidence>
<dbReference type="GO" id="GO:0016829">
    <property type="term" value="F:lyase activity"/>
    <property type="evidence" value="ECO:0007669"/>
    <property type="project" value="UniProtKB-KW"/>
</dbReference>
<reference evidence="3 4" key="1">
    <citation type="submission" date="2014-02" db="EMBL/GenBank/DDBJ databases">
        <title>Vibrio fortis Dalian14 Genome Sequencing.</title>
        <authorList>
            <person name="Wang Y."/>
            <person name="Song L."/>
            <person name="Liu G."/>
            <person name="Ding J."/>
        </authorList>
    </citation>
    <scope>NUCLEOTIDE SEQUENCE [LARGE SCALE GENOMIC DNA]</scope>
    <source>
        <strain evidence="3 4">Dalian14</strain>
    </source>
</reference>
<protein>
    <submittedName>
        <fullName evidence="3">Alginate lyase</fullName>
    </submittedName>
</protein>
<dbReference type="Gene3D" id="2.60.120.200">
    <property type="match status" value="1"/>
</dbReference>
<dbReference type="STRING" id="212667.VFDL14_14440"/>
<dbReference type="SUPFAM" id="SSF49899">
    <property type="entry name" value="Concanavalin A-like lectins/glucanases"/>
    <property type="match status" value="1"/>
</dbReference>
<organism evidence="3 4">
    <name type="scientific">Vibrio fortis</name>
    <dbReference type="NCBI Taxonomy" id="212667"/>
    <lineage>
        <taxon>Bacteria</taxon>
        <taxon>Pseudomonadati</taxon>
        <taxon>Pseudomonadota</taxon>
        <taxon>Gammaproteobacteria</taxon>
        <taxon>Vibrionales</taxon>
        <taxon>Vibrionaceae</taxon>
        <taxon>Vibrio</taxon>
    </lineage>
</organism>
<proteinExistence type="predicted"/>
<feature type="signal peptide" evidence="1">
    <location>
        <begin position="1"/>
        <end position="21"/>
    </location>
</feature>
<name>A0A066UPK4_9VIBR</name>
<evidence type="ECO:0000256" key="1">
    <source>
        <dbReference type="SAM" id="SignalP"/>
    </source>
</evidence>
<accession>A0A066UPK4</accession>
<evidence type="ECO:0000313" key="3">
    <source>
        <dbReference type="EMBL" id="KDN29376.1"/>
    </source>
</evidence>
<dbReference type="Pfam" id="PF08787">
    <property type="entry name" value="Alginate_lyase2"/>
    <property type="match status" value="1"/>
</dbReference>
<feature type="chain" id="PRO_5001627441" evidence="1">
    <location>
        <begin position="22"/>
        <end position="349"/>
    </location>
</feature>
<dbReference type="Proteomes" id="UP000027219">
    <property type="component" value="Unassembled WGS sequence"/>
</dbReference>
<keyword evidence="4" id="KW-1185">Reference proteome</keyword>
<feature type="domain" description="Alginate lyase 2" evidence="2">
    <location>
        <begin position="37"/>
        <end position="346"/>
    </location>
</feature>
<keyword evidence="1" id="KW-0732">Signal</keyword>